<dbReference type="InterPro" id="IPR001611">
    <property type="entry name" value="Leu-rich_rpt"/>
</dbReference>
<name>A0A9Q0RXW7_9DIPT</name>
<feature type="chain" id="PRO_5040109217" evidence="3">
    <location>
        <begin position="26"/>
        <end position="207"/>
    </location>
</feature>
<comment type="caution">
    <text evidence="4">The sequence shown here is derived from an EMBL/GenBank/DDBJ whole genome shotgun (WGS) entry which is preliminary data.</text>
</comment>
<keyword evidence="3" id="KW-0732">Signal</keyword>
<evidence type="ECO:0000256" key="1">
    <source>
        <dbReference type="ARBA" id="ARBA00022614"/>
    </source>
</evidence>
<dbReference type="PROSITE" id="PS51450">
    <property type="entry name" value="LRR"/>
    <property type="match status" value="2"/>
</dbReference>
<protein>
    <submittedName>
        <fullName evidence="4">Leucine-rich repeat-containing protein 15</fullName>
    </submittedName>
</protein>
<sequence>MLAHHVRVLVVAVLTLAINIEASFALTIDCTFRDFYYQGVGNIYHCRAAVVFDDNVRDEITAVRGAHKNGNTNYDVEGLYIFNKSIDIFPTKIQDFFPNIKALHFPGNLISNISNKNLIPFPNLQYLDLHGNKISSLDSDLFSGLDSLKLIRLSHNNIKHIGRDIILPKNCAIILFRNPCVHEYASTEDEIKCLKSTLQKQCPPAAV</sequence>
<keyword evidence="5" id="KW-1185">Reference proteome</keyword>
<dbReference type="InterPro" id="IPR032675">
    <property type="entry name" value="LRR_dom_sf"/>
</dbReference>
<gene>
    <name evidence="4" type="primary">Lrrc15_0</name>
    <name evidence="4" type="ORF">Bhyg_15081</name>
</gene>
<evidence type="ECO:0000256" key="3">
    <source>
        <dbReference type="SAM" id="SignalP"/>
    </source>
</evidence>
<evidence type="ECO:0000313" key="5">
    <source>
        <dbReference type="Proteomes" id="UP001151699"/>
    </source>
</evidence>
<accession>A0A9Q0RXW7</accession>
<proteinExistence type="predicted"/>
<evidence type="ECO:0000313" key="4">
    <source>
        <dbReference type="EMBL" id="KAJ6636491.1"/>
    </source>
</evidence>
<dbReference type="SMART" id="SM00369">
    <property type="entry name" value="LRR_TYP"/>
    <property type="match status" value="2"/>
</dbReference>
<organism evidence="4 5">
    <name type="scientific">Pseudolycoriella hygida</name>
    <dbReference type="NCBI Taxonomy" id="35572"/>
    <lineage>
        <taxon>Eukaryota</taxon>
        <taxon>Metazoa</taxon>
        <taxon>Ecdysozoa</taxon>
        <taxon>Arthropoda</taxon>
        <taxon>Hexapoda</taxon>
        <taxon>Insecta</taxon>
        <taxon>Pterygota</taxon>
        <taxon>Neoptera</taxon>
        <taxon>Endopterygota</taxon>
        <taxon>Diptera</taxon>
        <taxon>Nematocera</taxon>
        <taxon>Sciaroidea</taxon>
        <taxon>Sciaridae</taxon>
        <taxon>Pseudolycoriella</taxon>
    </lineage>
</organism>
<dbReference type="Pfam" id="PF13855">
    <property type="entry name" value="LRR_8"/>
    <property type="match status" value="1"/>
</dbReference>
<dbReference type="PANTHER" id="PTHR45712">
    <property type="entry name" value="AGAP008170-PA"/>
    <property type="match status" value="1"/>
</dbReference>
<reference evidence="4" key="1">
    <citation type="submission" date="2022-07" db="EMBL/GenBank/DDBJ databases">
        <authorList>
            <person name="Trinca V."/>
            <person name="Uliana J.V.C."/>
            <person name="Torres T.T."/>
            <person name="Ward R.J."/>
            <person name="Monesi N."/>
        </authorList>
    </citation>
    <scope>NUCLEOTIDE SEQUENCE</scope>
    <source>
        <strain evidence="4">HSMRA1968</strain>
        <tissue evidence="4">Whole embryos</tissue>
    </source>
</reference>
<keyword evidence="1" id="KW-0433">Leucine-rich repeat</keyword>
<dbReference type="InterPro" id="IPR050333">
    <property type="entry name" value="SLRP"/>
</dbReference>
<dbReference type="OrthoDB" id="7718116at2759"/>
<dbReference type="PANTHER" id="PTHR45712:SF22">
    <property type="entry name" value="INSULIN-LIKE GROWTH FACTOR-BINDING PROTEIN COMPLEX ACID LABILE SUBUNIT"/>
    <property type="match status" value="1"/>
</dbReference>
<evidence type="ECO:0000256" key="2">
    <source>
        <dbReference type="ARBA" id="ARBA00022737"/>
    </source>
</evidence>
<dbReference type="EMBL" id="WJQU01000004">
    <property type="protein sequence ID" value="KAJ6636491.1"/>
    <property type="molecule type" value="Genomic_DNA"/>
</dbReference>
<dbReference type="Proteomes" id="UP001151699">
    <property type="component" value="Chromosome C"/>
</dbReference>
<feature type="signal peptide" evidence="3">
    <location>
        <begin position="1"/>
        <end position="25"/>
    </location>
</feature>
<dbReference type="Gene3D" id="3.80.10.10">
    <property type="entry name" value="Ribonuclease Inhibitor"/>
    <property type="match status" value="1"/>
</dbReference>
<dbReference type="InterPro" id="IPR003591">
    <property type="entry name" value="Leu-rich_rpt_typical-subtyp"/>
</dbReference>
<dbReference type="AlphaFoldDB" id="A0A9Q0RXW7"/>
<keyword evidence="2" id="KW-0677">Repeat</keyword>
<dbReference type="SUPFAM" id="SSF52058">
    <property type="entry name" value="L domain-like"/>
    <property type="match status" value="1"/>
</dbReference>